<evidence type="ECO:0000256" key="1">
    <source>
        <dbReference type="SAM" id="MobiDB-lite"/>
    </source>
</evidence>
<name>A0ABW9FX35_9NOCA</name>
<feature type="compositionally biased region" description="Basic residues" evidence="1">
    <location>
        <begin position="59"/>
        <end position="68"/>
    </location>
</feature>
<reference evidence="2 3" key="1">
    <citation type="submission" date="2023-11" db="EMBL/GenBank/DDBJ databases">
        <authorList>
            <person name="Val-Calvo J."/>
            <person name="Scortti M."/>
            <person name="Vazquez-Boland J."/>
        </authorList>
    </citation>
    <scope>NUCLEOTIDE SEQUENCE [LARGE SCALE GENOMIC DNA]</scope>
    <source>
        <strain evidence="2 3">DSM 46662</strain>
    </source>
</reference>
<dbReference type="Proteomes" id="UP001629744">
    <property type="component" value="Unassembled WGS sequence"/>
</dbReference>
<sequence length="68" mass="7128">MRSPLLLSGLAVGTVLLVAGCSAFARIDALQDDLNALTGSGVAGAVATVDADPDDDRRHQRRRRPGDR</sequence>
<feature type="region of interest" description="Disordered" evidence="1">
    <location>
        <begin position="48"/>
        <end position="68"/>
    </location>
</feature>
<accession>A0ABW9FX35</accession>
<dbReference type="PROSITE" id="PS51257">
    <property type="entry name" value="PROKAR_LIPOPROTEIN"/>
    <property type="match status" value="1"/>
</dbReference>
<proteinExistence type="predicted"/>
<protein>
    <submittedName>
        <fullName evidence="2">Uncharacterized protein</fullName>
    </submittedName>
</protein>
<gene>
    <name evidence="2" type="ORF">ABEU19_003461</name>
</gene>
<comment type="caution">
    <text evidence="2">The sequence shown here is derived from an EMBL/GenBank/DDBJ whole genome shotgun (WGS) entry which is preliminary data.</text>
</comment>
<keyword evidence="3" id="KW-1185">Reference proteome</keyword>
<organism evidence="2 3">
    <name type="scientific">Prescottella soli</name>
    <dbReference type="NCBI Taxonomy" id="1543852"/>
    <lineage>
        <taxon>Bacteria</taxon>
        <taxon>Bacillati</taxon>
        <taxon>Actinomycetota</taxon>
        <taxon>Actinomycetes</taxon>
        <taxon>Mycobacteriales</taxon>
        <taxon>Nocardiaceae</taxon>
        <taxon>Prescottella</taxon>
    </lineage>
</organism>
<dbReference type="EMBL" id="JBDLNU010000004">
    <property type="protein sequence ID" value="MFM1729942.1"/>
    <property type="molecule type" value="Genomic_DNA"/>
</dbReference>
<dbReference type="RefSeq" id="WP_348603299.1">
    <property type="nucleotide sequence ID" value="NZ_CP157276.1"/>
</dbReference>
<evidence type="ECO:0000313" key="3">
    <source>
        <dbReference type="Proteomes" id="UP001629744"/>
    </source>
</evidence>
<evidence type="ECO:0000313" key="2">
    <source>
        <dbReference type="EMBL" id="MFM1729942.1"/>
    </source>
</evidence>